<feature type="compositionally biased region" description="Basic and acidic residues" evidence="2">
    <location>
        <begin position="706"/>
        <end position="715"/>
    </location>
</feature>
<feature type="compositionally biased region" description="Basic and acidic residues" evidence="2">
    <location>
        <begin position="65"/>
        <end position="77"/>
    </location>
</feature>
<feature type="compositionally biased region" description="Basic and acidic residues" evidence="2">
    <location>
        <begin position="304"/>
        <end position="314"/>
    </location>
</feature>
<dbReference type="Pfam" id="PF03816">
    <property type="entry name" value="LytR_cpsA_psr"/>
    <property type="match status" value="1"/>
</dbReference>
<feature type="domain" description="Cell envelope-related transcriptional attenuator" evidence="3">
    <location>
        <begin position="1095"/>
        <end position="1260"/>
    </location>
</feature>
<name>A0A7W7SX92_9PSEU</name>
<comment type="similarity">
    <text evidence="1">Belongs to the LytR/CpsA/Psr (LCP) family.</text>
</comment>
<comment type="caution">
    <text evidence="5">The sequence shown here is derived from an EMBL/GenBank/DDBJ whole genome shotgun (WGS) entry which is preliminary data.</text>
</comment>
<gene>
    <name evidence="5" type="ORF">F4559_000027</name>
</gene>
<evidence type="ECO:0000259" key="4">
    <source>
        <dbReference type="Pfam" id="PF13399"/>
    </source>
</evidence>
<feature type="compositionally biased region" description="Low complexity" evidence="2">
    <location>
        <begin position="848"/>
        <end position="868"/>
    </location>
</feature>
<dbReference type="InterPro" id="IPR050922">
    <property type="entry name" value="LytR/CpsA/Psr_CW_biosynth"/>
</dbReference>
<protein>
    <submittedName>
        <fullName evidence="5">LCP family protein required for cell wall assembly</fullName>
    </submittedName>
</protein>
<feature type="compositionally biased region" description="Polar residues" evidence="2">
    <location>
        <begin position="870"/>
        <end position="896"/>
    </location>
</feature>
<feature type="region of interest" description="Disordered" evidence="2">
    <location>
        <begin position="971"/>
        <end position="1005"/>
    </location>
</feature>
<organism evidence="5 6">
    <name type="scientific">Saccharothrix violaceirubra</name>
    <dbReference type="NCBI Taxonomy" id="413306"/>
    <lineage>
        <taxon>Bacteria</taxon>
        <taxon>Bacillati</taxon>
        <taxon>Actinomycetota</taxon>
        <taxon>Actinomycetes</taxon>
        <taxon>Pseudonocardiales</taxon>
        <taxon>Pseudonocardiaceae</taxon>
        <taxon>Saccharothrix</taxon>
    </lineage>
</organism>
<dbReference type="RefSeq" id="WP_184665561.1">
    <property type="nucleotide sequence ID" value="NZ_BAABAI010000035.1"/>
</dbReference>
<feature type="compositionally biased region" description="Basic and acidic residues" evidence="2">
    <location>
        <begin position="421"/>
        <end position="433"/>
    </location>
</feature>
<feature type="compositionally biased region" description="Basic and acidic residues" evidence="2">
    <location>
        <begin position="116"/>
        <end position="129"/>
    </location>
</feature>
<feature type="compositionally biased region" description="Basic and acidic residues" evidence="2">
    <location>
        <begin position="745"/>
        <end position="773"/>
    </location>
</feature>
<feature type="compositionally biased region" description="Basic and acidic residues" evidence="2">
    <location>
        <begin position="204"/>
        <end position="218"/>
    </location>
</feature>
<dbReference type="PANTHER" id="PTHR33392:SF6">
    <property type="entry name" value="POLYISOPRENYL-TEICHOIC ACID--PEPTIDOGLYCAN TEICHOIC ACID TRANSFERASE TAGU"/>
    <property type="match status" value="1"/>
</dbReference>
<feature type="region of interest" description="Disordered" evidence="2">
    <location>
        <begin position="1348"/>
        <end position="1380"/>
    </location>
</feature>
<evidence type="ECO:0000259" key="3">
    <source>
        <dbReference type="Pfam" id="PF03816"/>
    </source>
</evidence>
<dbReference type="PANTHER" id="PTHR33392">
    <property type="entry name" value="POLYISOPRENYL-TEICHOIC ACID--PEPTIDOGLYCAN TEICHOIC ACID TRANSFERASE TAGU"/>
    <property type="match status" value="1"/>
</dbReference>
<feature type="domain" description="LytR/CpsA/Psr regulator C-terminal" evidence="4">
    <location>
        <begin position="1381"/>
        <end position="1465"/>
    </location>
</feature>
<feature type="compositionally biased region" description="Basic and acidic residues" evidence="2">
    <location>
        <begin position="350"/>
        <end position="402"/>
    </location>
</feature>
<feature type="compositionally biased region" description="Basic and acidic residues" evidence="2">
    <location>
        <begin position="452"/>
        <end position="498"/>
    </location>
</feature>
<evidence type="ECO:0000313" key="5">
    <source>
        <dbReference type="EMBL" id="MBB4962668.1"/>
    </source>
</evidence>
<feature type="compositionally biased region" description="Basic and acidic residues" evidence="2">
    <location>
        <begin position="782"/>
        <end position="794"/>
    </location>
</feature>
<dbReference type="Gene3D" id="3.40.630.190">
    <property type="entry name" value="LCP protein"/>
    <property type="match status" value="1"/>
</dbReference>
<feature type="compositionally biased region" description="Polar residues" evidence="2">
    <location>
        <begin position="1355"/>
        <end position="1365"/>
    </location>
</feature>
<evidence type="ECO:0000256" key="1">
    <source>
        <dbReference type="ARBA" id="ARBA00006068"/>
    </source>
</evidence>
<feature type="region of interest" description="Disordered" evidence="2">
    <location>
        <begin position="1"/>
        <end position="929"/>
    </location>
</feature>
<sequence length="1499" mass="159559">MPDEPRRDGTGSRADLGPEDDLPTGRRRRSREDGGGLSVSELLEQHSRTDLPRPVPPDGPTGRRRLADTEDRPEHRPTPPASATSDDPVGFRRSTPEADRRGRRGGRRAAAEQDGAEPREGGRRRRADDTPLSDPGLRPERGPEARRARLDDGGRQTAAPGTDFGRTGNPDNPRRADTRAAEPHPTAGSGQPAPDEPPGRRRSRPDGTDGRARPDRQTAAENGRGVAGHGRPGPADGRRTGEPELPAPDGGRRTGPGNGRRAAGPDLPAANGGRRALPDEPDHRTGTTAGRRTSEPEPNGGRRVLPDGPDHRGEAGGGRRTAEPEPPAAHSGRRALPDEPDQVRTGPRTEGGRPGRADGRRGADADGGHRFAAEDEEPGRGRPQDDGRRSRSGRGREADGGRRVPPGGQGLPPTEPGNGRRAPEPGPRGRDLPEAGGRPDVGPRLGEVDDGGPARRAGDHDPRRLAEPDRAGRRPEPRRLAEPDQDPGYRRGPEDGSGPHRLPPGDPRQGPDSRRFAAPGDPRRPDGDSGPRRRPDQPHLPAAEHAGQGPGPDTRDRPPAPDPRRTSESGEPRSGVPGPDSRRIPAPDGPDPRRSSDSRRMPLPGGPVPDADDLRRGAPGPDGPDSRRMPPDGSGPRRMPPPGPNGPDSRRVPRPGGPDPRRGPDPDFDRAEPGRDGSDSRRMPLPGHNGSDSQRMPLPGHNGPEPGRDGSDSRRMPLPGNDGPGPRRDGSDSRRMPLPGPNGADPRRDGPDSRRLPDADAPDQRRGASDSRRMPAPGPDGSDSRRMPVPDLDPRGPGARRPHDAEGPQGTGHTPRRLAADAEPADGHVPRRLASDGPGVADRLAGTPNGDSQSSGPQSSGPQNAGPQNAGPQNAGPQNAGPQNAGPQNGAQNSGPRNAGHPDQGRPPGGPKPPGPDPREGIDPASLTTEMEVISDEVAKRREVDHTLARFSAVHDELAEQERLRKERRQKLMPWKSEADEDATQYASPVDGDDEEGPARRERSPKHKRIVRLVKIVALAAAVLVFVSTGLGWGAMVYLDSKIQEIKALPGDDKNVHQAEKQLGDENFLIVGSDTRAGAKPEDGVGTEQKEKGARSDVLMLAHIPADRKRVVVVWVPRDLRITRPACERWDYTTGQYTGEQLEPAEDVLANEAYADGGPLCVTKFMTDLTGLKINHFVSVDFNGFKGMVDAVGSVEVCVPKVMEDGKLGMIFDKPGKYEISGQKALDYVRARYVLNEQFADYDRIERQKKFLSALLKKVLSSETLLSPGKLKAFMEAFAASTSGENIGVNDMLTLAESLQGLEAGRVSFITVPHETSEGPTPSPNDNKELLKLPETKTLFQAVIDGLPLPGETPAKQTQPSTTGSAEKPAPKQGKVIDPKQVKVQVRNSENGVGGAAATTAEALQGLGFDVVFTGSAPSVDKTVIRYATGREDWAATLKAAIPDSELVLDESMGGAVQLVLSPDWDEKVVPPQAGASDPDKPTTPKDLSIVNAASDPCA</sequence>
<feature type="compositionally biased region" description="Basic and acidic residues" evidence="2">
    <location>
        <begin position="580"/>
        <end position="600"/>
    </location>
</feature>
<feature type="compositionally biased region" description="Basic and acidic residues" evidence="2">
    <location>
        <begin position="725"/>
        <end position="735"/>
    </location>
</feature>
<dbReference type="InterPro" id="IPR027381">
    <property type="entry name" value="LytR/CpsA/Psr_C"/>
</dbReference>
<dbReference type="Gene3D" id="3.30.70.2390">
    <property type="match status" value="1"/>
</dbReference>
<evidence type="ECO:0000313" key="6">
    <source>
        <dbReference type="Proteomes" id="UP000542674"/>
    </source>
</evidence>
<proteinExistence type="inferred from homology"/>
<accession>A0A7W7SX92</accession>
<dbReference type="NCBIfam" id="TIGR00350">
    <property type="entry name" value="lytR_cpsA_psr"/>
    <property type="match status" value="1"/>
</dbReference>
<dbReference type="EMBL" id="JACHJS010000001">
    <property type="protein sequence ID" value="MBB4962668.1"/>
    <property type="molecule type" value="Genomic_DNA"/>
</dbReference>
<dbReference type="Pfam" id="PF13399">
    <property type="entry name" value="LytR_C"/>
    <property type="match status" value="1"/>
</dbReference>
<feature type="region of interest" description="Disordered" evidence="2">
    <location>
        <begin position="1468"/>
        <end position="1499"/>
    </location>
</feature>
<feature type="compositionally biased region" description="Basic and acidic residues" evidence="2">
    <location>
        <begin position="553"/>
        <end position="571"/>
    </location>
</feature>
<dbReference type="Proteomes" id="UP000542674">
    <property type="component" value="Unassembled WGS sequence"/>
</dbReference>
<feature type="compositionally biased region" description="Basic and acidic residues" evidence="2">
    <location>
        <begin position="659"/>
        <end position="682"/>
    </location>
</feature>
<reference evidence="5 6" key="1">
    <citation type="submission" date="2020-08" db="EMBL/GenBank/DDBJ databases">
        <title>Sequencing the genomes of 1000 actinobacteria strains.</title>
        <authorList>
            <person name="Klenk H.-P."/>
        </authorList>
    </citation>
    <scope>NUCLEOTIDE SEQUENCE [LARGE SCALE GENOMIC DNA]</scope>
    <source>
        <strain evidence="5 6">DSM 45084</strain>
    </source>
</reference>
<evidence type="ECO:0000256" key="2">
    <source>
        <dbReference type="SAM" id="MobiDB-lite"/>
    </source>
</evidence>
<feature type="compositionally biased region" description="Basic and acidic residues" evidence="2">
    <location>
        <begin position="1"/>
        <end position="10"/>
    </location>
</feature>
<feature type="compositionally biased region" description="Basic and acidic residues" evidence="2">
    <location>
        <begin position="172"/>
        <end position="182"/>
    </location>
</feature>
<feature type="compositionally biased region" description="Basic and acidic residues" evidence="2">
    <location>
        <begin position="276"/>
        <end position="285"/>
    </location>
</feature>
<feature type="compositionally biased region" description="Basic and acidic residues" evidence="2">
    <location>
        <begin position="509"/>
        <end position="537"/>
    </location>
</feature>
<keyword evidence="6" id="KW-1185">Reference proteome</keyword>
<dbReference type="InterPro" id="IPR004474">
    <property type="entry name" value="LytR_CpsA_psr"/>
</dbReference>
<feature type="compositionally biased region" description="Basic and acidic residues" evidence="2">
    <location>
        <begin position="137"/>
        <end position="154"/>
    </location>
</feature>